<evidence type="ECO:0000256" key="7">
    <source>
        <dbReference type="ARBA" id="ARBA00023016"/>
    </source>
</evidence>
<dbReference type="SMART" id="SM00326">
    <property type="entry name" value="SH3"/>
    <property type="match status" value="1"/>
</dbReference>
<dbReference type="Pfam" id="PF00018">
    <property type="entry name" value="SH3_1"/>
    <property type="match status" value="1"/>
</dbReference>
<evidence type="ECO:0000256" key="9">
    <source>
        <dbReference type="PROSITE-ProRule" id="PRU00192"/>
    </source>
</evidence>
<evidence type="ECO:0000256" key="10">
    <source>
        <dbReference type="SAM" id="Phobius"/>
    </source>
</evidence>
<dbReference type="Gene3D" id="2.30.30.40">
    <property type="entry name" value="SH3 Domains"/>
    <property type="match status" value="1"/>
</dbReference>
<dbReference type="InterPro" id="IPR001452">
    <property type="entry name" value="SH3_domain"/>
</dbReference>
<feature type="transmembrane region" description="Helical" evidence="10">
    <location>
        <begin position="39"/>
        <end position="58"/>
    </location>
</feature>
<comment type="similarity">
    <text evidence="2">Belongs to the SHO1 family.</text>
</comment>
<accession>A0A1X2H359</accession>
<evidence type="ECO:0000256" key="5">
    <source>
        <dbReference type="ARBA" id="ARBA00022692"/>
    </source>
</evidence>
<dbReference type="CDD" id="cd11855">
    <property type="entry name" value="SH3_Sho1p"/>
    <property type="match status" value="1"/>
</dbReference>
<evidence type="ECO:0000256" key="8">
    <source>
        <dbReference type="ARBA" id="ARBA00023136"/>
    </source>
</evidence>
<evidence type="ECO:0000256" key="6">
    <source>
        <dbReference type="ARBA" id="ARBA00022989"/>
    </source>
</evidence>
<dbReference type="GO" id="GO:0005886">
    <property type="term" value="C:plasma membrane"/>
    <property type="evidence" value="ECO:0007669"/>
    <property type="project" value="UniProtKB-SubCell"/>
</dbReference>
<dbReference type="STRING" id="13706.A0A1X2H359"/>
<dbReference type="Proteomes" id="UP000242180">
    <property type="component" value="Unassembled WGS sequence"/>
</dbReference>
<keyword evidence="7" id="KW-0346">Stress response</keyword>
<keyword evidence="13" id="KW-1185">Reference proteome</keyword>
<keyword evidence="8 10" id="KW-0472">Membrane</keyword>
<dbReference type="SUPFAM" id="SSF50044">
    <property type="entry name" value="SH3-domain"/>
    <property type="match status" value="1"/>
</dbReference>
<gene>
    <name evidence="12" type="ORF">BCR43DRAFT_498045</name>
</gene>
<dbReference type="PRINTS" id="PR00452">
    <property type="entry name" value="SH3DOMAIN"/>
</dbReference>
<keyword evidence="4" id="KW-1003">Cell membrane</keyword>
<sequence length="290" mass="31695">MSTFTASRLSQNRVVLATTIFAVCGWIITFGGACALQTLYGAWWVVVYQALLVCGTILTIMSGSILQYRLVLLTFIGASIPLLTIQVDYVLQYTKPSVPRDPANAYAVGYVILIIVQYAWVVVFGSDPSSYFGQFGQISGAGEAVSSLHQQTSTYPPTVMGEKHLDFPADKRLASNGMQPVTTVMPTYQANNNYLQQPQSATMVPAHAPAPQDHYLPPATEYREKVEALHAYNANPEDPNELSFTKGEVLEVVDRKGNWWQARKADGAIGIIPSNYFAPPSNQSSPVPNL</sequence>
<feature type="transmembrane region" description="Helical" evidence="10">
    <location>
        <begin position="103"/>
        <end position="124"/>
    </location>
</feature>
<reference evidence="12 13" key="1">
    <citation type="submission" date="2016-07" db="EMBL/GenBank/DDBJ databases">
        <title>Pervasive Adenine N6-methylation of Active Genes in Fungi.</title>
        <authorList>
            <consortium name="DOE Joint Genome Institute"/>
            <person name="Mondo S.J."/>
            <person name="Dannebaum R.O."/>
            <person name="Kuo R.C."/>
            <person name="Labutti K."/>
            <person name="Haridas S."/>
            <person name="Kuo A."/>
            <person name="Salamov A."/>
            <person name="Ahrendt S.R."/>
            <person name="Lipzen A."/>
            <person name="Sullivan W."/>
            <person name="Andreopoulos W.B."/>
            <person name="Clum A."/>
            <person name="Lindquist E."/>
            <person name="Daum C."/>
            <person name="Ramamoorthy G.K."/>
            <person name="Gryganskyi A."/>
            <person name="Culley D."/>
            <person name="Magnuson J.K."/>
            <person name="James T.Y."/>
            <person name="O'Malley M.A."/>
            <person name="Stajich J.E."/>
            <person name="Spatafora J.W."/>
            <person name="Visel A."/>
            <person name="Grigoriev I.V."/>
        </authorList>
    </citation>
    <scope>NUCLEOTIDE SEQUENCE [LARGE SCALE GENOMIC DNA]</scope>
    <source>
        <strain evidence="12 13">NRRL 2496</strain>
    </source>
</reference>
<evidence type="ECO:0000313" key="13">
    <source>
        <dbReference type="Proteomes" id="UP000242180"/>
    </source>
</evidence>
<feature type="transmembrane region" description="Helical" evidence="10">
    <location>
        <begin position="70"/>
        <end position="91"/>
    </location>
</feature>
<name>A0A1X2H359_SYNRA</name>
<evidence type="ECO:0000256" key="4">
    <source>
        <dbReference type="ARBA" id="ARBA00022475"/>
    </source>
</evidence>
<keyword evidence="5 10" id="KW-0812">Transmembrane</keyword>
<feature type="transmembrane region" description="Helical" evidence="10">
    <location>
        <begin position="12"/>
        <end position="33"/>
    </location>
</feature>
<dbReference type="EMBL" id="MCGN01000010">
    <property type="protein sequence ID" value="ORY92247.1"/>
    <property type="molecule type" value="Genomic_DNA"/>
</dbReference>
<dbReference type="InterPro" id="IPR035522">
    <property type="entry name" value="Sho1_SH3"/>
</dbReference>
<dbReference type="OrthoDB" id="5983572at2759"/>
<proteinExistence type="inferred from homology"/>
<dbReference type="PROSITE" id="PS50002">
    <property type="entry name" value="SH3"/>
    <property type="match status" value="1"/>
</dbReference>
<evidence type="ECO:0000256" key="2">
    <source>
        <dbReference type="ARBA" id="ARBA00009739"/>
    </source>
</evidence>
<feature type="domain" description="SH3" evidence="11">
    <location>
        <begin position="221"/>
        <end position="282"/>
    </location>
</feature>
<evidence type="ECO:0000256" key="1">
    <source>
        <dbReference type="ARBA" id="ARBA00004651"/>
    </source>
</evidence>
<dbReference type="AlphaFoldDB" id="A0A1X2H359"/>
<keyword evidence="3 9" id="KW-0728">SH3 domain</keyword>
<protein>
    <recommendedName>
        <fullName evidence="11">SH3 domain-containing protein</fullName>
    </recommendedName>
</protein>
<comment type="caution">
    <text evidence="12">The sequence shown here is derived from an EMBL/GenBank/DDBJ whole genome shotgun (WGS) entry which is preliminary data.</text>
</comment>
<dbReference type="InterPro" id="IPR036028">
    <property type="entry name" value="SH3-like_dom_sf"/>
</dbReference>
<keyword evidence="6 10" id="KW-1133">Transmembrane helix</keyword>
<dbReference type="InParanoid" id="A0A1X2H359"/>
<evidence type="ECO:0000256" key="3">
    <source>
        <dbReference type="ARBA" id="ARBA00022443"/>
    </source>
</evidence>
<comment type="subcellular location">
    <subcellularLocation>
        <location evidence="1">Cell membrane</location>
        <topology evidence="1">Multi-pass membrane protein</topology>
    </subcellularLocation>
</comment>
<evidence type="ECO:0000313" key="12">
    <source>
        <dbReference type="EMBL" id="ORY92247.1"/>
    </source>
</evidence>
<organism evidence="12 13">
    <name type="scientific">Syncephalastrum racemosum</name>
    <name type="common">Filamentous fungus</name>
    <dbReference type="NCBI Taxonomy" id="13706"/>
    <lineage>
        <taxon>Eukaryota</taxon>
        <taxon>Fungi</taxon>
        <taxon>Fungi incertae sedis</taxon>
        <taxon>Mucoromycota</taxon>
        <taxon>Mucoromycotina</taxon>
        <taxon>Mucoromycetes</taxon>
        <taxon>Mucorales</taxon>
        <taxon>Syncephalastraceae</taxon>
        <taxon>Syncephalastrum</taxon>
    </lineage>
</organism>
<evidence type="ECO:0000259" key="11">
    <source>
        <dbReference type="PROSITE" id="PS50002"/>
    </source>
</evidence>
<dbReference type="OMA" id="GFEPEFY"/>